<organism evidence="2 3">
    <name type="scientific">Meganyctiphanes norvegica</name>
    <name type="common">Northern krill</name>
    <name type="synonym">Thysanopoda norvegica</name>
    <dbReference type="NCBI Taxonomy" id="48144"/>
    <lineage>
        <taxon>Eukaryota</taxon>
        <taxon>Metazoa</taxon>
        <taxon>Ecdysozoa</taxon>
        <taxon>Arthropoda</taxon>
        <taxon>Crustacea</taxon>
        <taxon>Multicrustacea</taxon>
        <taxon>Malacostraca</taxon>
        <taxon>Eumalacostraca</taxon>
        <taxon>Eucarida</taxon>
        <taxon>Euphausiacea</taxon>
        <taxon>Euphausiidae</taxon>
        <taxon>Meganyctiphanes</taxon>
    </lineage>
</organism>
<evidence type="ECO:0000256" key="1">
    <source>
        <dbReference type="SAM" id="MobiDB-lite"/>
    </source>
</evidence>
<evidence type="ECO:0000313" key="3">
    <source>
        <dbReference type="Proteomes" id="UP001497623"/>
    </source>
</evidence>
<protein>
    <submittedName>
        <fullName evidence="2">Uncharacterized protein</fullName>
    </submittedName>
</protein>
<feature type="region of interest" description="Disordered" evidence="1">
    <location>
        <begin position="110"/>
        <end position="137"/>
    </location>
</feature>
<feature type="compositionally biased region" description="Low complexity" evidence="1">
    <location>
        <begin position="124"/>
        <end position="137"/>
    </location>
</feature>
<gene>
    <name evidence="2" type="ORF">MNOR_LOCUS41027</name>
</gene>
<sequence length="198" mass="21048">MASTVVVPRVTNSIPNPVNDPAVIAPALANAALLVAAPSLGCLRTYISILTDLHQANGLPVPDLELVHGNVDFQFYRQYHAHTDATVPDNEGEIDPFPCVVTPIEGARPELAHDTPNESELMGTSTTSSDVVNSSVCDSPKVNKEDLLVKLGTASKPKSSTSTPTSSTATQVMLNSSYIFTPTSKKDNQFTEKVAETN</sequence>
<comment type="caution">
    <text evidence="2">The sequence shown here is derived from an EMBL/GenBank/DDBJ whole genome shotgun (WGS) entry which is preliminary data.</text>
</comment>
<accession>A0AAV2SSP5</accession>
<proteinExistence type="predicted"/>
<dbReference type="Proteomes" id="UP001497623">
    <property type="component" value="Unassembled WGS sequence"/>
</dbReference>
<dbReference type="EMBL" id="CAXKWB010138746">
    <property type="protein sequence ID" value="CAL4245261.1"/>
    <property type="molecule type" value="Genomic_DNA"/>
</dbReference>
<keyword evidence="3" id="KW-1185">Reference proteome</keyword>
<evidence type="ECO:0000313" key="2">
    <source>
        <dbReference type="EMBL" id="CAL4245261.1"/>
    </source>
</evidence>
<dbReference type="AlphaFoldDB" id="A0AAV2SSP5"/>
<name>A0AAV2SSP5_MEGNR</name>
<reference evidence="2 3" key="1">
    <citation type="submission" date="2024-05" db="EMBL/GenBank/DDBJ databases">
        <authorList>
            <person name="Wallberg A."/>
        </authorList>
    </citation>
    <scope>NUCLEOTIDE SEQUENCE [LARGE SCALE GENOMIC DNA]</scope>
</reference>